<dbReference type="EMBL" id="MZGW01000006">
    <property type="protein sequence ID" value="OPJ55278.1"/>
    <property type="molecule type" value="Genomic_DNA"/>
</dbReference>
<feature type="transmembrane region" description="Helical" evidence="1">
    <location>
        <begin position="141"/>
        <end position="161"/>
    </location>
</feature>
<feature type="transmembrane region" description="Helical" evidence="1">
    <location>
        <begin position="210"/>
        <end position="228"/>
    </location>
</feature>
<dbReference type="PANTHER" id="PTHR42867">
    <property type="entry name" value="MEMBRANE PROTEIN-RELATED"/>
    <property type="match status" value="1"/>
</dbReference>
<feature type="transmembrane region" description="Helical" evidence="1">
    <location>
        <begin position="105"/>
        <end position="129"/>
    </location>
</feature>
<keyword evidence="1" id="KW-0812">Transmembrane</keyword>
<evidence type="ECO:0000313" key="3">
    <source>
        <dbReference type="Proteomes" id="UP000190140"/>
    </source>
</evidence>
<dbReference type="Proteomes" id="UP000190140">
    <property type="component" value="Unassembled WGS sequence"/>
</dbReference>
<keyword evidence="1" id="KW-1133">Transmembrane helix</keyword>
<dbReference type="Pfam" id="PF07136">
    <property type="entry name" value="DUF1385"/>
    <property type="match status" value="1"/>
</dbReference>
<reference evidence="2 3" key="1">
    <citation type="submission" date="2017-03" db="EMBL/GenBank/DDBJ databases">
        <title>Genome sequence of Clostridium thermoalcaliphilum DSM 7309.</title>
        <authorList>
            <person name="Poehlein A."/>
            <person name="Daniel R."/>
        </authorList>
    </citation>
    <scope>NUCLEOTIDE SEQUENCE [LARGE SCALE GENOMIC DNA]</scope>
    <source>
        <strain evidence="2 3">DSM 7309</strain>
    </source>
</reference>
<organism evidence="2 3">
    <name type="scientific">Alkalithermobacter paradoxus</name>
    <dbReference type="NCBI Taxonomy" id="29349"/>
    <lineage>
        <taxon>Bacteria</taxon>
        <taxon>Bacillati</taxon>
        <taxon>Bacillota</taxon>
        <taxon>Clostridia</taxon>
        <taxon>Peptostreptococcales</taxon>
        <taxon>Tepidibacteraceae</taxon>
        <taxon>Alkalithermobacter</taxon>
    </lineage>
</organism>
<comment type="caution">
    <text evidence="2">The sequence shown here is derived from an EMBL/GenBank/DDBJ whole genome shotgun (WGS) entry which is preliminary data.</text>
</comment>
<protein>
    <recommendedName>
        <fullName evidence="4">DUF1385 domain-containing protein</fullName>
    </recommendedName>
</protein>
<keyword evidence="1" id="KW-0472">Membrane</keyword>
<dbReference type="InterPro" id="IPR010787">
    <property type="entry name" value="DUF1385"/>
</dbReference>
<accession>A0A1V4I5L7</accession>
<dbReference type="AlphaFoldDB" id="A0A1V4I5L7"/>
<evidence type="ECO:0008006" key="4">
    <source>
        <dbReference type="Google" id="ProtNLM"/>
    </source>
</evidence>
<keyword evidence="3" id="KW-1185">Reference proteome</keyword>
<evidence type="ECO:0000313" key="2">
    <source>
        <dbReference type="EMBL" id="OPJ55278.1"/>
    </source>
</evidence>
<dbReference type="STRING" id="29349.CLOTH_15810"/>
<name>A0A1V4I5L7_9FIRM</name>
<dbReference type="OrthoDB" id="9784805at2"/>
<evidence type="ECO:0000256" key="1">
    <source>
        <dbReference type="SAM" id="Phobius"/>
    </source>
</evidence>
<sequence length="314" mass="35806">MRKLNVGGQAVIEGVMMKSENKVAVAVRKPNKEIDLNKRNLNSWVRKKGLNNIPFIRGSFILIESMLDGVRSLNYSAEFFEEDEEEPSKFDEFLNNIFKEKTNDVIIYFSIFLSLIFSVGLFILLPTFLGGILKNFTQNILILNLFEGIIRILIFIGYVSLISMNNDIKRVFQYHGAEHKAIHCYEKNLPLDVDNARDFTTLHPRCGTNFMFIVMIVSMLLFSLFGWPNPFLRMVYRLLCLPIVSGIAYEIIKVAGKYDNSFVKVLALPGMYLQKITTKEPDDEQLEVALVALKAVIGDKENGNDNKGDIDKVD</sequence>
<proteinExistence type="predicted"/>
<dbReference type="PANTHER" id="PTHR42867:SF1">
    <property type="entry name" value="MEMBRANE PROTEIN-RELATED"/>
    <property type="match status" value="1"/>
</dbReference>
<gene>
    <name evidence="2" type="ORF">CLOTH_15810</name>
</gene>
<dbReference type="RefSeq" id="WP_079412834.1">
    <property type="nucleotide sequence ID" value="NZ_MZGW01000006.1"/>
</dbReference>